<accession>A0ACC2DRX2</accession>
<keyword evidence="2" id="KW-1185">Reference proteome</keyword>
<comment type="caution">
    <text evidence="1">The sequence shown here is derived from an EMBL/GenBank/DDBJ whole genome shotgun (WGS) entry which is preliminary data.</text>
</comment>
<reference evidence="2" key="1">
    <citation type="journal article" date="2024" name="Proc. Natl. Acad. Sci. U.S.A.">
        <title>Extraordinary preservation of gene collinearity over three hundred million years revealed in homosporous lycophytes.</title>
        <authorList>
            <person name="Li C."/>
            <person name="Wickell D."/>
            <person name="Kuo L.Y."/>
            <person name="Chen X."/>
            <person name="Nie B."/>
            <person name="Liao X."/>
            <person name="Peng D."/>
            <person name="Ji J."/>
            <person name="Jenkins J."/>
            <person name="Williams M."/>
            <person name="Shu S."/>
            <person name="Plott C."/>
            <person name="Barry K."/>
            <person name="Rajasekar S."/>
            <person name="Grimwood J."/>
            <person name="Han X."/>
            <person name="Sun S."/>
            <person name="Hou Z."/>
            <person name="He W."/>
            <person name="Dai G."/>
            <person name="Sun C."/>
            <person name="Schmutz J."/>
            <person name="Leebens-Mack J.H."/>
            <person name="Li F.W."/>
            <person name="Wang L."/>
        </authorList>
    </citation>
    <scope>NUCLEOTIDE SEQUENCE [LARGE SCALE GENOMIC DNA]</scope>
    <source>
        <strain evidence="2">cv. PW_Plant_1</strain>
    </source>
</reference>
<dbReference type="EMBL" id="CM055096">
    <property type="protein sequence ID" value="KAJ7556911.1"/>
    <property type="molecule type" value="Genomic_DNA"/>
</dbReference>
<organism evidence="1 2">
    <name type="scientific">Diphasiastrum complanatum</name>
    <name type="common">Issler's clubmoss</name>
    <name type="synonym">Lycopodium complanatum</name>
    <dbReference type="NCBI Taxonomy" id="34168"/>
    <lineage>
        <taxon>Eukaryota</taxon>
        <taxon>Viridiplantae</taxon>
        <taxon>Streptophyta</taxon>
        <taxon>Embryophyta</taxon>
        <taxon>Tracheophyta</taxon>
        <taxon>Lycopodiopsida</taxon>
        <taxon>Lycopodiales</taxon>
        <taxon>Lycopodiaceae</taxon>
        <taxon>Lycopodioideae</taxon>
        <taxon>Diphasiastrum</taxon>
    </lineage>
</organism>
<evidence type="ECO:0000313" key="1">
    <source>
        <dbReference type="EMBL" id="KAJ7556911.1"/>
    </source>
</evidence>
<sequence length="350" mass="39804">MMFWLILGGLISWVYLSIRPPRSKVCGSPNGPPVTAPRVRLRDGRHLAYQEVGVPKEKAQYKVIAVHGYGGSRHECFPVSEALMKELGVYLVSFDRAGYGQSDPFPQRTVKSDALDIQDLADQLDLGKRFYLVSNSIGGYSAWGCLKYLPHRLAGVAMVAPVTNFWWPGIPPKEAREAFQTQGAGDRMALRVSHYAPWLVYWWMNQKWFPTSSTVEGSPTRENELDRSIRAKRAVEIDPLVKQEASQQGVFECMHRDMITEFGTWEFDPGNLENPFKNGNGSVHIWQGVEDYLVPVKLQRYIHRRLPWIHYHELPGMGHVLVRVKGLPDRILQALLLGEEKQSISSYTKL</sequence>
<protein>
    <submittedName>
        <fullName evidence="1">Uncharacterized protein</fullName>
    </submittedName>
</protein>
<evidence type="ECO:0000313" key="2">
    <source>
        <dbReference type="Proteomes" id="UP001162992"/>
    </source>
</evidence>
<dbReference type="Proteomes" id="UP001162992">
    <property type="component" value="Chromosome 5"/>
</dbReference>
<proteinExistence type="predicted"/>
<gene>
    <name evidence="1" type="ORF">O6H91_05G104100</name>
</gene>
<name>A0ACC2DRX2_DIPCM</name>